<sequence>MTTVFGDWLTTPGTQAVFAMLENAGHQAYAVGGCVRNALLGEPVADVDISTSARPETVMELAQTAGLKPVPTGLEHGTITVVAGRQGYEVTTFRADVETDGRRAVVSFSDDIHADAVRRDFTMNALYADKDGHVLDPLGGLPDLRARRVRFIEDADRRIREDYLRSLRYFRFFAWYGDPADGVDPDAMSAIASNLDGLDLLSRERVGQELVKLFGAPDPYPAACIMARTGVLVKVLPGATEVPLGPLLVHEQSLMLPPEPLRRLAVMGVSDGRSLRLSKPKQKRLALYQDLIGGTQSPIEIAYRHGVDIALDTLAARAASFETPLPQIDRQALEHAAHARFPLRGKDLQPAYQGKALGDALKRLERNWIDSGFTLDKAALLAQL</sequence>
<dbReference type="InterPro" id="IPR043519">
    <property type="entry name" value="NT_sf"/>
</dbReference>
<dbReference type="Proteomes" id="UP000541426">
    <property type="component" value="Unassembled WGS sequence"/>
</dbReference>
<evidence type="ECO:0000313" key="12">
    <source>
        <dbReference type="Proteomes" id="UP000541426"/>
    </source>
</evidence>
<proteinExistence type="inferred from homology"/>
<dbReference type="GO" id="GO:0000166">
    <property type="term" value="F:nucleotide binding"/>
    <property type="evidence" value="ECO:0007669"/>
    <property type="project" value="UniProtKB-KW"/>
</dbReference>
<dbReference type="GO" id="GO:1990817">
    <property type="term" value="F:poly(A) RNA polymerase activity"/>
    <property type="evidence" value="ECO:0007669"/>
    <property type="project" value="UniProtKB-EC"/>
</dbReference>
<keyword evidence="12" id="KW-1185">Reference proteome</keyword>
<evidence type="ECO:0000256" key="1">
    <source>
        <dbReference type="ARBA" id="ARBA00001946"/>
    </source>
</evidence>
<dbReference type="GO" id="GO:0008033">
    <property type="term" value="P:tRNA processing"/>
    <property type="evidence" value="ECO:0007669"/>
    <property type="project" value="UniProtKB-KW"/>
</dbReference>
<dbReference type="InterPro" id="IPR002646">
    <property type="entry name" value="PolA_pol_head_dom"/>
</dbReference>
<dbReference type="Gene3D" id="1.10.3090.10">
    <property type="entry name" value="cca-adding enzyme, domain 2"/>
    <property type="match status" value="1"/>
</dbReference>
<evidence type="ECO:0000259" key="9">
    <source>
        <dbReference type="Pfam" id="PF01743"/>
    </source>
</evidence>
<gene>
    <name evidence="11" type="ORF">GGQ68_000079</name>
</gene>
<evidence type="ECO:0000256" key="4">
    <source>
        <dbReference type="ARBA" id="ARBA00022695"/>
    </source>
</evidence>
<evidence type="ECO:0000256" key="2">
    <source>
        <dbReference type="ARBA" id="ARBA00022679"/>
    </source>
</evidence>
<dbReference type="GO" id="GO:0000049">
    <property type="term" value="F:tRNA binding"/>
    <property type="evidence" value="ECO:0007669"/>
    <property type="project" value="TreeGrafter"/>
</dbReference>
<dbReference type="RefSeq" id="WP_183962355.1">
    <property type="nucleotide sequence ID" value="NZ_BAABBZ010000012.1"/>
</dbReference>
<dbReference type="SUPFAM" id="SSF81301">
    <property type="entry name" value="Nucleotidyltransferase"/>
    <property type="match status" value="1"/>
</dbReference>
<keyword evidence="7" id="KW-0460">Magnesium</keyword>
<dbReference type="PANTHER" id="PTHR46173">
    <property type="entry name" value="CCA TRNA NUCLEOTIDYLTRANSFERASE 1, MITOCHONDRIAL"/>
    <property type="match status" value="1"/>
</dbReference>
<evidence type="ECO:0000256" key="5">
    <source>
        <dbReference type="ARBA" id="ARBA00022723"/>
    </source>
</evidence>
<dbReference type="GO" id="GO:0046872">
    <property type="term" value="F:metal ion binding"/>
    <property type="evidence" value="ECO:0007669"/>
    <property type="project" value="UniProtKB-KW"/>
</dbReference>
<comment type="cofactor">
    <cofactor evidence="1">
        <name>Mg(2+)</name>
        <dbReference type="ChEBI" id="CHEBI:18420"/>
    </cofactor>
</comment>
<dbReference type="InterPro" id="IPR050264">
    <property type="entry name" value="Bact_CCA-adding_enz_type3_sf"/>
</dbReference>
<evidence type="ECO:0000256" key="7">
    <source>
        <dbReference type="ARBA" id="ARBA00022842"/>
    </source>
</evidence>
<feature type="domain" description="tRNA nucleotidyltransferase/poly(A) polymerase RNA and SrmB- binding" evidence="10">
    <location>
        <begin position="183"/>
        <end position="239"/>
    </location>
</feature>
<keyword evidence="5" id="KW-0479">Metal-binding</keyword>
<dbReference type="EC" id="2.7.7.19" evidence="11"/>
<dbReference type="Gene3D" id="3.30.460.10">
    <property type="entry name" value="Beta Polymerase, domain 2"/>
    <property type="match status" value="1"/>
</dbReference>
<keyword evidence="3" id="KW-0819">tRNA processing</keyword>
<evidence type="ECO:0000256" key="6">
    <source>
        <dbReference type="ARBA" id="ARBA00022741"/>
    </source>
</evidence>
<protein>
    <submittedName>
        <fullName evidence="11">Poly(A) polymerase</fullName>
        <ecNumber evidence="11">2.7.7.19</ecNumber>
    </submittedName>
</protein>
<feature type="domain" description="Poly A polymerase head" evidence="9">
    <location>
        <begin position="28"/>
        <end position="150"/>
    </location>
</feature>
<reference evidence="11 12" key="1">
    <citation type="submission" date="2020-08" db="EMBL/GenBank/DDBJ databases">
        <title>Genomic Encyclopedia of Type Strains, Phase IV (KMG-IV): sequencing the most valuable type-strain genomes for metagenomic binning, comparative biology and taxonomic classification.</title>
        <authorList>
            <person name="Goeker M."/>
        </authorList>
    </citation>
    <scope>NUCLEOTIDE SEQUENCE [LARGE SCALE GENOMIC DNA]</scope>
    <source>
        <strain evidence="11 12">DSM 102235</strain>
    </source>
</reference>
<keyword evidence="2 8" id="KW-0808">Transferase</keyword>
<accession>A0A7W6DIP2</accession>
<dbReference type="SUPFAM" id="SSF81891">
    <property type="entry name" value="Poly A polymerase C-terminal region-like"/>
    <property type="match status" value="1"/>
</dbReference>
<dbReference type="EMBL" id="JACIEJ010000001">
    <property type="protein sequence ID" value="MBB3983768.1"/>
    <property type="molecule type" value="Genomic_DNA"/>
</dbReference>
<evidence type="ECO:0000259" key="10">
    <source>
        <dbReference type="Pfam" id="PF12627"/>
    </source>
</evidence>
<dbReference type="Pfam" id="PF01743">
    <property type="entry name" value="PolyA_pol"/>
    <property type="match status" value="1"/>
</dbReference>
<keyword evidence="8" id="KW-0694">RNA-binding</keyword>
<dbReference type="InterPro" id="IPR032828">
    <property type="entry name" value="PolyA_RNA-bd"/>
</dbReference>
<dbReference type="PANTHER" id="PTHR46173:SF1">
    <property type="entry name" value="CCA TRNA NUCLEOTIDYLTRANSFERASE 1, MITOCHONDRIAL"/>
    <property type="match status" value="1"/>
</dbReference>
<dbReference type="AlphaFoldDB" id="A0A7W6DIP2"/>
<organism evidence="11 12">
    <name type="scientific">Sagittula marina</name>
    <dbReference type="NCBI Taxonomy" id="943940"/>
    <lineage>
        <taxon>Bacteria</taxon>
        <taxon>Pseudomonadati</taxon>
        <taxon>Pseudomonadota</taxon>
        <taxon>Alphaproteobacteria</taxon>
        <taxon>Rhodobacterales</taxon>
        <taxon>Roseobacteraceae</taxon>
        <taxon>Sagittula</taxon>
    </lineage>
</organism>
<comment type="caution">
    <text evidence="11">The sequence shown here is derived from an EMBL/GenBank/DDBJ whole genome shotgun (WGS) entry which is preliminary data.</text>
</comment>
<keyword evidence="6" id="KW-0547">Nucleotide-binding</keyword>
<evidence type="ECO:0000256" key="3">
    <source>
        <dbReference type="ARBA" id="ARBA00022694"/>
    </source>
</evidence>
<name>A0A7W6DIP2_9RHOB</name>
<comment type="similarity">
    <text evidence="8">Belongs to the tRNA nucleotidyltransferase/poly(A) polymerase family.</text>
</comment>
<dbReference type="CDD" id="cd05398">
    <property type="entry name" value="NT_ClassII-CCAase"/>
    <property type="match status" value="1"/>
</dbReference>
<evidence type="ECO:0000256" key="8">
    <source>
        <dbReference type="RuleBase" id="RU003953"/>
    </source>
</evidence>
<dbReference type="Pfam" id="PF12627">
    <property type="entry name" value="PolyA_pol_RNAbd"/>
    <property type="match status" value="1"/>
</dbReference>
<evidence type="ECO:0000313" key="11">
    <source>
        <dbReference type="EMBL" id="MBB3983768.1"/>
    </source>
</evidence>
<keyword evidence="4 11" id="KW-0548">Nucleotidyltransferase</keyword>